<organism evidence="2 3">
    <name type="scientific">Streptomyces noursei</name>
    <name type="common">Streptomyces albulus</name>
    <dbReference type="NCBI Taxonomy" id="1971"/>
    <lineage>
        <taxon>Bacteria</taxon>
        <taxon>Bacillati</taxon>
        <taxon>Actinomycetota</taxon>
        <taxon>Actinomycetes</taxon>
        <taxon>Kitasatosporales</taxon>
        <taxon>Streptomycetaceae</taxon>
        <taxon>Streptomyces</taxon>
    </lineage>
</organism>
<protein>
    <submittedName>
        <fullName evidence="2">Uncharacterized protein</fullName>
    </submittedName>
</protein>
<sequence length="126" mass="14289">MTQLTCEDAVSSDRTTKNGLVEHHRDLRRVDHPGEHHPAFDAELDSTLNLRWVFACVAHLNDHAGIPFGLKQARNQPDFVHVELLRRFFQSDVEIESFGNHVPEGVPPAPSFRFLRQSHKGFGQVA</sequence>
<evidence type="ECO:0000256" key="1">
    <source>
        <dbReference type="SAM" id="MobiDB-lite"/>
    </source>
</evidence>
<dbReference type="AlphaFoldDB" id="A0A2N8P4F7"/>
<name>A0A2N8P4F7_STRNR</name>
<reference evidence="3" key="1">
    <citation type="submission" date="2015-09" db="EMBL/GenBank/DDBJ databases">
        <authorList>
            <person name="Graham D.E."/>
            <person name="Mahan K.M."/>
            <person name="Klingeman D.M."/>
            <person name="Fida T."/>
            <person name="Giannone R.J."/>
            <person name="Hettich R.L."/>
            <person name="Parry R.J."/>
            <person name="Spain J.C."/>
        </authorList>
    </citation>
    <scope>NUCLEOTIDE SEQUENCE [LARGE SCALE GENOMIC DNA]</scope>
    <source>
        <strain evidence="3">JCM 4701</strain>
    </source>
</reference>
<feature type="region of interest" description="Disordered" evidence="1">
    <location>
        <begin position="1"/>
        <end position="22"/>
    </location>
</feature>
<keyword evidence="3" id="KW-1185">Reference proteome</keyword>
<dbReference type="Proteomes" id="UP000236047">
    <property type="component" value="Unassembled WGS sequence"/>
</dbReference>
<proteinExistence type="predicted"/>
<dbReference type="EMBL" id="LJSN01000005">
    <property type="protein sequence ID" value="PNE35922.1"/>
    <property type="molecule type" value="Genomic_DNA"/>
</dbReference>
<comment type="caution">
    <text evidence="2">The sequence shown here is derived from an EMBL/GenBank/DDBJ whole genome shotgun (WGS) entry which is preliminary data.</text>
</comment>
<accession>A0A2N8P4F7</accession>
<evidence type="ECO:0000313" key="2">
    <source>
        <dbReference type="EMBL" id="PNE35922.1"/>
    </source>
</evidence>
<evidence type="ECO:0000313" key="3">
    <source>
        <dbReference type="Proteomes" id="UP000236047"/>
    </source>
</evidence>
<gene>
    <name evidence="2" type="ORF">AOB60_37720</name>
</gene>